<feature type="coiled-coil region" evidence="5">
    <location>
        <begin position="3199"/>
        <end position="3247"/>
    </location>
</feature>
<evidence type="ECO:0000256" key="5">
    <source>
        <dbReference type="SAM" id="Coils"/>
    </source>
</evidence>
<dbReference type="OrthoDB" id="540334at2759"/>
<feature type="region of interest" description="Disordered" evidence="6">
    <location>
        <begin position="2119"/>
        <end position="2182"/>
    </location>
</feature>
<feature type="region of interest" description="Disordered" evidence="6">
    <location>
        <begin position="4156"/>
        <end position="4189"/>
    </location>
</feature>
<accession>A0A835WJK3</accession>
<feature type="compositionally biased region" description="Gly residues" evidence="6">
    <location>
        <begin position="133"/>
        <end position="143"/>
    </location>
</feature>
<feature type="coiled-coil region" evidence="5">
    <location>
        <begin position="2846"/>
        <end position="2873"/>
    </location>
</feature>
<feature type="compositionally biased region" description="Gly residues" evidence="6">
    <location>
        <begin position="2167"/>
        <end position="2179"/>
    </location>
</feature>
<feature type="compositionally biased region" description="Low complexity" evidence="6">
    <location>
        <begin position="4892"/>
        <end position="4920"/>
    </location>
</feature>
<feature type="compositionally biased region" description="Polar residues" evidence="6">
    <location>
        <begin position="1989"/>
        <end position="1998"/>
    </location>
</feature>
<evidence type="ECO:0000313" key="7">
    <source>
        <dbReference type="EMBL" id="KAG2448874.1"/>
    </source>
</evidence>
<evidence type="ECO:0000256" key="6">
    <source>
        <dbReference type="SAM" id="MobiDB-lite"/>
    </source>
</evidence>
<feature type="region of interest" description="Disordered" evidence="6">
    <location>
        <begin position="4585"/>
        <end position="4666"/>
    </location>
</feature>
<dbReference type="GO" id="GO:0008574">
    <property type="term" value="F:plus-end-directed microtubule motor activity"/>
    <property type="evidence" value="ECO:0007669"/>
    <property type="project" value="TreeGrafter"/>
</dbReference>
<evidence type="ECO:0000256" key="1">
    <source>
        <dbReference type="ARBA" id="ARBA00004245"/>
    </source>
</evidence>
<feature type="region of interest" description="Disordered" evidence="6">
    <location>
        <begin position="4817"/>
        <end position="4836"/>
    </location>
</feature>
<evidence type="ECO:0000256" key="3">
    <source>
        <dbReference type="ARBA" id="ARBA00023175"/>
    </source>
</evidence>
<feature type="compositionally biased region" description="Gly residues" evidence="6">
    <location>
        <begin position="813"/>
        <end position="822"/>
    </location>
</feature>
<evidence type="ECO:0000313" key="8">
    <source>
        <dbReference type="Proteomes" id="UP000613740"/>
    </source>
</evidence>
<feature type="region of interest" description="Disordered" evidence="6">
    <location>
        <begin position="1318"/>
        <end position="1369"/>
    </location>
</feature>
<feature type="region of interest" description="Disordered" evidence="6">
    <location>
        <begin position="1586"/>
        <end position="1611"/>
    </location>
</feature>
<evidence type="ECO:0000256" key="2">
    <source>
        <dbReference type="ARBA" id="ARBA00022490"/>
    </source>
</evidence>
<feature type="coiled-coil region" evidence="5">
    <location>
        <begin position="1433"/>
        <end position="1460"/>
    </location>
</feature>
<feature type="coiled-coil region" evidence="5">
    <location>
        <begin position="228"/>
        <end position="330"/>
    </location>
</feature>
<feature type="compositionally biased region" description="Polar residues" evidence="6">
    <location>
        <begin position="2007"/>
        <end position="2025"/>
    </location>
</feature>
<feature type="region of interest" description="Disordered" evidence="6">
    <location>
        <begin position="3075"/>
        <end position="3106"/>
    </location>
</feature>
<feature type="coiled-coil region" evidence="5">
    <location>
        <begin position="3275"/>
        <end position="3302"/>
    </location>
</feature>
<protein>
    <submittedName>
        <fullName evidence="7">Uncharacterized protein</fullName>
    </submittedName>
</protein>
<dbReference type="GO" id="GO:0005876">
    <property type="term" value="C:spindle microtubule"/>
    <property type="evidence" value="ECO:0007669"/>
    <property type="project" value="TreeGrafter"/>
</dbReference>
<dbReference type="GO" id="GO:0090307">
    <property type="term" value="P:mitotic spindle assembly"/>
    <property type="evidence" value="ECO:0007669"/>
    <property type="project" value="TreeGrafter"/>
</dbReference>
<dbReference type="EMBL" id="JAEHOD010000016">
    <property type="protein sequence ID" value="KAG2448874.1"/>
    <property type="molecule type" value="Genomic_DNA"/>
</dbReference>
<feature type="coiled-coil region" evidence="5">
    <location>
        <begin position="650"/>
        <end position="710"/>
    </location>
</feature>
<feature type="coiled-coil region" evidence="5">
    <location>
        <begin position="4314"/>
        <end position="4341"/>
    </location>
</feature>
<feature type="compositionally biased region" description="Polar residues" evidence="6">
    <location>
        <begin position="1945"/>
        <end position="1954"/>
    </location>
</feature>
<reference evidence="7" key="1">
    <citation type="journal article" date="2020" name="bioRxiv">
        <title>Comparative genomics of Chlamydomonas.</title>
        <authorList>
            <person name="Craig R.J."/>
            <person name="Hasan A.R."/>
            <person name="Ness R.W."/>
            <person name="Keightley P.D."/>
        </authorList>
    </citation>
    <scope>NUCLEOTIDE SEQUENCE</scope>
    <source>
        <strain evidence="7">CCAP 11/173</strain>
    </source>
</reference>
<feature type="compositionally biased region" description="Low complexity" evidence="6">
    <location>
        <begin position="2120"/>
        <end position="2135"/>
    </location>
</feature>
<feature type="coiled-coil region" evidence="5">
    <location>
        <begin position="2186"/>
        <end position="2235"/>
    </location>
</feature>
<feature type="region of interest" description="Disordered" evidence="6">
    <location>
        <begin position="586"/>
        <end position="606"/>
    </location>
</feature>
<feature type="region of interest" description="Disordered" evidence="6">
    <location>
        <begin position="129"/>
        <end position="153"/>
    </location>
</feature>
<comment type="caution">
    <text evidence="7">The sequence shown here is derived from an EMBL/GenBank/DDBJ whole genome shotgun (WGS) entry which is preliminary data.</text>
</comment>
<feature type="region of interest" description="Disordered" evidence="6">
    <location>
        <begin position="3514"/>
        <end position="3548"/>
    </location>
</feature>
<name>A0A835WJK3_9CHLO</name>
<dbReference type="GO" id="GO:0051231">
    <property type="term" value="P:spindle elongation"/>
    <property type="evidence" value="ECO:0007669"/>
    <property type="project" value="TreeGrafter"/>
</dbReference>
<feature type="region of interest" description="Disordered" evidence="6">
    <location>
        <begin position="4877"/>
        <end position="4925"/>
    </location>
</feature>
<keyword evidence="4" id="KW-0206">Cytoskeleton</keyword>
<dbReference type="GO" id="GO:0072686">
    <property type="term" value="C:mitotic spindle"/>
    <property type="evidence" value="ECO:0007669"/>
    <property type="project" value="TreeGrafter"/>
</dbReference>
<feature type="compositionally biased region" description="Basic and acidic residues" evidence="6">
    <location>
        <begin position="1349"/>
        <end position="1366"/>
    </location>
</feature>
<feature type="compositionally biased region" description="Polar residues" evidence="6">
    <location>
        <begin position="1864"/>
        <end position="1878"/>
    </location>
</feature>
<feature type="coiled-coil region" evidence="5">
    <location>
        <begin position="3650"/>
        <end position="3727"/>
    </location>
</feature>
<keyword evidence="2" id="KW-0963">Cytoplasm</keyword>
<feature type="region of interest" description="Disordered" evidence="6">
    <location>
        <begin position="1798"/>
        <end position="2025"/>
    </location>
</feature>
<feature type="coiled-coil region" evidence="5">
    <location>
        <begin position="3802"/>
        <end position="3836"/>
    </location>
</feature>
<keyword evidence="3" id="KW-0505">Motor protein</keyword>
<comment type="subcellular location">
    <subcellularLocation>
        <location evidence="1">Cytoplasm</location>
        <location evidence="1">Cytoskeleton</location>
    </subcellularLocation>
</comment>
<organism evidence="7 8">
    <name type="scientific">Chlamydomonas schloesseri</name>
    <dbReference type="NCBI Taxonomy" id="2026947"/>
    <lineage>
        <taxon>Eukaryota</taxon>
        <taxon>Viridiplantae</taxon>
        <taxon>Chlorophyta</taxon>
        <taxon>core chlorophytes</taxon>
        <taxon>Chlorophyceae</taxon>
        <taxon>CS clade</taxon>
        <taxon>Chlamydomonadales</taxon>
        <taxon>Chlamydomonadaceae</taxon>
        <taxon>Chlamydomonas</taxon>
    </lineage>
</organism>
<gene>
    <name evidence="7" type="ORF">HYH02_006223</name>
</gene>
<feature type="coiled-coil region" evidence="5">
    <location>
        <begin position="3370"/>
        <end position="3425"/>
    </location>
</feature>
<dbReference type="PANTHER" id="PTHR47970:SF12">
    <property type="entry name" value="KINESIN FAMILY MEMBER 11"/>
    <property type="match status" value="1"/>
</dbReference>
<feature type="region of interest" description="Disordered" evidence="6">
    <location>
        <begin position="807"/>
        <end position="858"/>
    </location>
</feature>
<feature type="region of interest" description="Disordered" evidence="6">
    <location>
        <begin position="2589"/>
        <end position="2611"/>
    </location>
</feature>
<feature type="coiled-coil region" evidence="5">
    <location>
        <begin position="364"/>
        <end position="412"/>
    </location>
</feature>
<dbReference type="Proteomes" id="UP000613740">
    <property type="component" value="Unassembled WGS sequence"/>
</dbReference>
<keyword evidence="8" id="KW-1185">Reference proteome</keyword>
<feature type="region of interest" description="Disordered" evidence="6">
    <location>
        <begin position="1235"/>
        <end position="1265"/>
    </location>
</feature>
<feature type="coiled-coil region" evidence="5">
    <location>
        <begin position="4074"/>
        <end position="4108"/>
    </location>
</feature>
<dbReference type="InterPro" id="IPR047149">
    <property type="entry name" value="KIF11-like"/>
</dbReference>
<feature type="region of interest" description="Disordered" evidence="6">
    <location>
        <begin position="2063"/>
        <end position="2100"/>
    </location>
</feature>
<sequence length="5496" mass="581001">MAAQGASPAGELVVATDIRGTLFRRALTLLDDVHTGLEDFGALAAGTSELPDAPGDQQLALIPGASGLAGGGAADALVPHSGADVLERLLTSVVQGRTNTARRAVDAVAQIHSEIDSILASFEREFPATAEGDNGGRGWGGYGWDEPSPGQPSEEVLQMAAATTAAAARFRVRAAEAAQKALQLYDAAAKQAAVAAQATTRALELQASAEQHSAEGNLPQALEDIREANRLREESVEAARKSQQLQQEYLRQRKEAQEAHAQADAAMRHAYGLEHEALAVGLAAATRDRDQLHERFDGLLRQVEGLQGQAAQWDTEADAAISRAEQAQQEADAQIAAGNYELGNARMQEAVRAQEHAGYARQQAAGARDAAQRLETDMRTARERLDSAEQVLADLNQRQSQLQEASTKQRQERMQEEAAGLAALCQSAEGATALHEQLVTVYDERLAQDQQQYDLLLSQGKTAEAEGLAVHINTWRELLEVARQNRDTSRVEAASMRTRLQELSTQALMGENPAALAIEGSVQGFEELRGAPDRTARARQAVRVLARDLASSSSPGLSVEEADGGADALTLQTDLHRHRSAMLAKQLQDERRKLPGSDASSESQQQAEALLDSMAVSHLVGALEASRLLQLWKQRSEQANAGAEEVRRVWQDIEQAASAQEDEAVRLEEQALRLHDAGQHEEAAATMAQAEELHRTAERLRVDADRARGALHAREKAANDALEQQRALVQGLHTVERAAERLQAELQQRGFDIGTVVAQDTVVPERQLATQEETATVMMASPSMLSRNSSTATLGAGYGLGVATGSPGPWSTGAGGQSGGGSDQPAQGDAPSDTARPLLPLGRTSIAPGRSGGSGGDSRELQLLQELEAHAAVVMPEFPASRWDGYSALVGALEASAIDADVLVAVATSTSNLQLDAQGCGGLAEQEQHRDSQRLERWKSVAAALPSDALSPAIDGIVERTSARCSHVLAAANLLVEALKLQGECHGTLSGTLNAYRRALAGLHSAQEESQAARAEAMAVHAQAQDSLGMDAALLAQVQQLEAELSTFEAAGAAAQALTTRFDLQRLQNKHMEAASQAGQLHAAYETARQRAEQARKKEAEASTVGQTLNSVAMLHAKAATEADEGVRYALDAYSNALAALVMGARDSIAQLTSDAPLEEVEVQLRLERLTGSTSNSRRCMAAARQLHEAAGAESAAGAGRITAAVKQAMIDLGELTRQTSAPASESRMREAFESNLPVGMSGGSFTRRSQLADSSSARSLSPSRFDAAAGEMSATTIGAAHRVGSSQAASTDPVIQALQAIELELDILHRRHQQELDGLSPDADPDGSAAAEEAERQAVRQELQGQLREAERQLESVRRQHESMRDPTPAEMQASYDLLQSHEQHVAMLQHALTACDELSRGNLRRARAAARGAELQVRYCEDAAELLKRAADTSRSTIAELESALRSTQNEAEAESLRQRLQDMHGMAEDISRRQGDVAAELKAAQTRRSKAAEQLAFEELAARLRDEWLQQTRKAAAAVVTATAWEKRLAAARLEMEQLSAPVGDHQDKIKATGSLVQTIKAAAAQHRKQAADIARQAAEQREAARRLASSGQALEAESAKSMADSLQQQADGLIAQAAEMEEDARKQRVEVEDLERASGRAHILAAAKSDVLQHVAAAHQLAVTALQLRRAAAGKLNDAAVKHTQAAHEQAQLAGVDDELSAQEAQMSGGGLRPSELATHMINVARTKQQASTLRSALRATQQQVNQDREVALATARDAAKVEEQLAQIEPKITILEQQAAAAVERQDSFVETSSLNGSLGGARGAEGSLQRIPTFGSHDPAPHVSLTHASAALAGKAGDGDSRATPHQPLAGRPLLTSPLASQRESGSLQLRSSPAVGSEDSTAVRLGIGTAGSSMDEDPAPFGGQSGTVFGLAGAGGSQRVHLQHSPIDKQQREGGSGQHDSGQQPRFSVNIGLPGTQSQPTPHAGAGALNVPLARLKRGGAQQRQTSNLGQTAAGGASGVQLTPQGSPSPLSRSNSRTALSREDLFESMEDPRSLPSNASMVLSSRGLMRLPEVPSVQRQPPHLGGAPSTNIMSPMGSPRGRDRGDGDEDGSAGALLDKVARKALRPLSNVKVSVPPGAAGSGAKPGSRMLSSGGHRATNATGGGDYSSSDESEDSDLGPGAGSGGAGGGGDVQKRLSRASLGADLAELQEEQAEDEDEDVEPDTKMYRTAKQRLDDVEARILALRRQGDTANTAAEILGRKQDQLRMDMEEARDGDSAQRAALLSHGDAMIRLKESEGSLCHKQADMLEDETAACHDALHYATVDWRIRRELHRREERCEALTSQAQALAMEAQGYEADVADTTECVSLATAQLSKLQTDGIRHNNTIEQQRLSVFIEDQQRRLQTAKRRAADGRAGAARLATIARDAVARRQLCEKKSLCNKALYQSALELADACEQKAKVAAQAQHYRLVGLKAAADAIGARVQQLDSTRDSGSNLSMSSRGRGAMKVANRPTLHVSPEVMDQVARLADAAADCIQGYLEEMSNITPEAISVLRRRTDAIAGLMQLHQDAFDGQDHLALSVTAADAAMAKPAAYVGGASSASDSVDGGAEGRQQPAAPPTEAQRRVARIAAAEAAVHGLDRACAIAADLRAMCVEAAAAHGVLCDARSEPAAVQAQLLGHKDSSLVVDMEEVAKQQQRLTVLEVQLPLARDQLGAALQAVEYDQAAAKLAEARHDLGSAAAAALEAAAELSGSIDVRREALEMLRRHMTATTGEARIFRAGGNLLQATAADEAVKRLAADALAAEGSLAALVHESELRHEEAAMAKAAAEELRQVAEGSSELAALLLRTVDEQQEARAASGQVEELSAAFQRLEADTKAQQKMADACTKQADTLQHQSLQLRTDLKFSAADAHMAEARQCRAAAQEHLAAAAAAKQAAAGLSTHLKSTVQCRDQLLREVRLLHSAAGHLQEALTCMRDKHHLVRKLRDVEHQLVHRDKHSQAPEVEVAAGNGVPAKGKVAEADVLRTQLAASNSTIQHHLASKTSYLQAASNLRVSMTSIRRSAECAAQADAAMQEVLKARLAAATTGTDSPEGTSPKAKDASAATEASPNPDLDSPEWQLQRAELRFRCLQGSINALAVVAAAAERACDARRRQVHLSDQAAGLVSDLAAKILEAEANADEAAGLEASVPSAGGDEEDEEVLKTKLMINALLQKAETYRGEAAALQGRIVQLQQEERAADKAAAELESVLEALQADHRHTLEALDLTARIGVCREQESVQRAAARAQALEVEQLDREATGLESKAVQLRQQLTNASHSASAEDVANLMLVSKTMGAKAVAHRALQQQRKRELEAQEAECGRMAADIALMAQRAEHVLRASETQSQVREMTSRIDQLRADLVAAHCASANCRKMLEELREQFATLQAGVEDASGQPVTAAQTSASGQAATTQAAVMLTEQMLHTHQQRVDVLQAALTAWESARHRQEAVLRQQEQLVNQAEWRVRVERLEADLKAAAVAHTEKAKQLRENAGKGPRVSSASGEELAGTPDRADAGGNPAAVDPLKQLRAQAAAMRTAADATHQHVLAEAEEGLAARAAALAEVVSQQADRIHAAMALAAPMSERLGQAASTATSTARLQLACVGTCSDQGIELTAMHAAMDAVRATAGRIQERMEAAERQARAGQALEAAESRGQAAALQATLQAALQAVQASRKKLAELEARMRASQQELHLAERQLSLAQRPAGVAQTVAEYVHQACVLFFTCAERQPEVLRLVRMAAEAQERAEVARHETHASKAAVQQLIQAGKGDAARVVERAAMALEQSLDDAKSESRRLTAQADQESDACAADTAAAELYGDLALLSVRLLQALDLQAERQVEHDQLVGGLEALQRTLHSSQAALEQRRAEMQTLGSQIEAHRVEALMQRKRGNDAQACVRIDAAEELTSQLADVADVVMQLERRCEALGKKQVVMSSLCAKAEALVGMLAQLAQLCSAGVGHLMEARDAHDNHAGCLKDAARVAVSLSRQEEALASADGRVQQLHDSAAALQQQYQEALVTAVRASGHEDADEEDRQDPEQLLHAARTARAELLIARRRRAALQRDVLAIRNRLAAAETAVEISQLRISKARQRGEDAQRLVSSVLTLLDGSGAFSVDSAEVIASTSKVSHDIGTGGSGDASIRDATTAPSPRGDTEAVSDQTAKHRHAVLATAQLHSVTLQAVAEAISKHIEALQAAAAAEQARGNALAAAKAAAAAHQASDRQGTVIADLKRTATGASLAQDLQRLQLTGHARGTLALALPDAAAATAQESQSDAAEETSQLAVGAAEIELERLQHEAAYLEATAAQEQKLVSCLEQQHALLRRASDSLLDMARFGIAAELSASPHMTAYEAASLLASCKQLSQQHAVALTLSPPLEGCRHAEACLRGALECIQDARQARDSALGRRAAALKASVPVEQPSDQGTLFEAGDNVGADASNFMQPHGVPVSPRRFGDSLVFGTAPTLLSARRQDSDAVQRYPTVGERAASQTAALLAEHDQLLAEEEELLQRVQQLDDKAARLEREGAEQMHAFGERWAEVAASPLLSEEASRWLLTASGNDGGHTAASPGPLPRTSRRRLHAAEAAARSPTTTAPGAGSAHLERAAASPSGREAAAMGSPAARQHPQVDPDTPASGTYRAELDEETQRLQDLTRNMLLRQQGLLREQYHEREQPREREGSQVGGDIDADLLAMAAAAVARAKAAAAELAARERPSARHIDVAALAPPPLPARPQRAAAVGAVVASTRPAAAPATVASAAASAGQAAPPQQQAQAQGQGVYITDMASMRSDGSGAATQPGSASTAPVATAVPPTISETVAANTLYKTGSAKAVPLTARVTYPTDVHDAEHAASVGTSESSWQKAAGPSSPPSSMAGSLLAPPSTSQAASSSSRSKRGERLWDVLEPLSTPGPAPQLAAFIAGQAPSTSRASEAAYGAGSDAQALGHHAVQHALEGLRPETPLLVRLPLPDDLNSIAAEGLRQLWSGAALHYTRAQSMHEGAISQLEQQWERCQAQLQVLQAEEMQVRAAGRHAEAEAVASAAAKWRQRAAHLHAAMKRHGAEAARHKSLARRATSMGERLHVLSAAASSGAASTAAGLEAAAAVTELRQAGLVPQLPASVLAASPTVLGLERLQAALTEQIAALHVAAAGLQLQSQRTFAKATGRSKKLQVRLGSQPTSTAHASALHKSHAYAEQAALLGERAVEQATQSRELAALADRLSGESANLGQVTERLQRAMEQELRAQQALVQAADLVLCEAMQAALFGAGLTGALAADGSMAAAPCGDLDSLLTTGYAVGVCAAAANAEARCGEDLAQEALRAVQGTKEALESRLASFARVMEDVSGALAALAARRSAQRESLLTQVQAATTYVARANAKAASRRNAGDTEAAGKYAHAAEGWAKQADKLSHEARVYGAAAEELVQRARALSGLSGRVRPLQVALDKYLDEQLDAWAAAALERVHLRADL</sequence>
<feature type="compositionally biased region" description="Low complexity" evidence="6">
    <location>
        <begin position="4634"/>
        <end position="4645"/>
    </location>
</feature>
<feature type="compositionally biased region" description="Low complexity" evidence="6">
    <location>
        <begin position="1248"/>
        <end position="1265"/>
    </location>
</feature>
<proteinExistence type="predicted"/>
<evidence type="ECO:0000256" key="4">
    <source>
        <dbReference type="ARBA" id="ARBA00023212"/>
    </source>
</evidence>
<feature type="coiled-coil region" evidence="5">
    <location>
        <begin position="4524"/>
        <end position="4561"/>
    </location>
</feature>
<dbReference type="PANTHER" id="PTHR47970">
    <property type="entry name" value="KINESIN-LIKE PROTEIN KIF11"/>
    <property type="match status" value="1"/>
</dbReference>
<keyword evidence="5" id="KW-0175">Coiled coil</keyword>